<accession>A0A5J4NI19</accession>
<proteinExistence type="inferred from homology"/>
<organism evidence="11 12">
    <name type="scientific">Paragonimus westermani</name>
    <dbReference type="NCBI Taxonomy" id="34504"/>
    <lineage>
        <taxon>Eukaryota</taxon>
        <taxon>Metazoa</taxon>
        <taxon>Spiralia</taxon>
        <taxon>Lophotrochozoa</taxon>
        <taxon>Platyhelminthes</taxon>
        <taxon>Trematoda</taxon>
        <taxon>Digenea</taxon>
        <taxon>Plagiorchiida</taxon>
        <taxon>Troglotremata</taxon>
        <taxon>Troglotrematidae</taxon>
        <taxon>Paragonimus</taxon>
    </lineage>
</organism>
<dbReference type="Proteomes" id="UP000324629">
    <property type="component" value="Unassembled WGS sequence"/>
</dbReference>
<dbReference type="InterPro" id="IPR003406">
    <property type="entry name" value="Glyco_trans_14"/>
</dbReference>
<evidence type="ECO:0000256" key="7">
    <source>
        <dbReference type="ARBA" id="ARBA00022989"/>
    </source>
</evidence>
<dbReference type="GO" id="GO:0008375">
    <property type="term" value="F:acetylglucosaminyltransferase activity"/>
    <property type="evidence" value="ECO:0007669"/>
    <property type="project" value="TreeGrafter"/>
</dbReference>
<keyword evidence="9" id="KW-0325">Glycoprotein</keyword>
<gene>
    <name evidence="11" type="ORF">DEA37_0005167</name>
</gene>
<evidence type="ECO:0000256" key="3">
    <source>
        <dbReference type="ARBA" id="ARBA00022676"/>
    </source>
</evidence>
<protein>
    <recommendedName>
        <fullName evidence="13">Beta-1,3-galactosyl-O-glycosyl-glycoprotein beta-1,6-N-acetylglucosaminyltransferase</fullName>
    </recommendedName>
</protein>
<reference evidence="11 12" key="1">
    <citation type="journal article" date="2019" name="Gigascience">
        <title>Whole-genome sequence of the oriental lung fluke Paragonimus westermani.</title>
        <authorList>
            <person name="Oey H."/>
            <person name="Zakrzewski M."/>
            <person name="Narain K."/>
            <person name="Devi K.R."/>
            <person name="Agatsuma T."/>
            <person name="Nawaratna S."/>
            <person name="Gobert G.N."/>
            <person name="Jones M.K."/>
            <person name="Ragan M.A."/>
            <person name="McManus D.P."/>
            <person name="Krause L."/>
        </authorList>
    </citation>
    <scope>NUCLEOTIDE SEQUENCE [LARGE SCALE GENOMIC DNA]</scope>
    <source>
        <strain evidence="11 12">IND2009</strain>
    </source>
</reference>
<evidence type="ECO:0000256" key="5">
    <source>
        <dbReference type="ARBA" id="ARBA00022692"/>
    </source>
</evidence>
<keyword evidence="5" id="KW-0812">Transmembrane</keyword>
<sequence>MPDVLTRHVNKALGCKDHNHSSDKAYVRSVHTERPEELDFTLAYSIMVFTDLDRAVRLLKAIYRSHNQYCIHVDRKTPKASESYLHQAARLLGSNILFVPSEKRLDVKWGTLSVLQPELLCAQLLMQADAKWKYWINLTGHEFPLKTNWEIVSALRVMNGTNLVDAAHGERNKDRFPDARSLGFNVSSC</sequence>
<evidence type="ECO:0000256" key="10">
    <source>
        <dbReference type="ARBA" id="ARBA00038150"/>
    </source>
</evidence>
<keyword evidence="6" id="KW-0735">Signal-anchor</keyword>
<dbReference type="GO" id="GO:0016020">
    <property type="term" value="C:membrane"/>
    <property type="evidence" value="ECO:0007669"/>
    <property type="project" value="UniProtKB-SubCell"/>
</dbReference>
<evidence type="ECO:0000256" key="2">
    <source>
        <dbReference type="ARBA" id="ARBA00004922"/>
    </source>
</evidence>
<comment type="similarity">
    <text evidence="10">Belongs to the glycosyltransferase 14 family.</text>
</comment>
<evidence type="ECO:0000313" key="11">
    <source>
        <dbReference type="EMBL" id="KAA3675205.1"/>
    </source>
</evidence>
<dbReference type="AlphaFoldDB" id="A0A5J4NI19"/>
<keyword evidence="7" id="KW-1133">Transmembrane helix</keyword>
<keyword evidence="8" id="KW-0472">Membrane</keyword>
<keyword evidence="12" id="KW-1185">Reference proteome</keyword>
<dbReference type="Pfam" id="PF02485">
    <property type="entry name" value="Branch"/>
    <property type="match status" value="1"/>
</dbReference>
<dbReference type="PANTHER" id="PTHR19297:SF185">
    <property type="entry name" value="BETA-1,3-GALACTOSYL-O-GLYCOSYL-GLYCOPROTEIN BETA-1,6-N-ACETYLGLUCOSAMINYLTRANSFERASE 3"/>
    <property type="match status" value="1"/>
</dbReference>
<evidence type="ECO:0000256" key="6">
    <source>
        <dbReference type="ARBA" id="ARBA00022968"/>
    </source>
</evidence>
<comment type="pathway">
    <text evidence="2">Protein modification; protein glycosylation.</text>
</comment>
<keyword evidence="3" id="KW-0328">Glycosyltransferase</keyword>
<evidence type="ECO:0000256" key="9">
    <source>
        <dbReference type="ARBA" id="ARBA00023180"/>
    </source>
</evidence>
<evidence type="ECO:0008006" key="13">
    <source>
        <dbReference type="Google" id="ProtNLM"/>
    </source>
</evidence>
<comment type="caution">
    <text evidence="11">The sequence shown here is derived from an EMBL/GenBank/DDBJ whole genome shotgun (WGS) entry which is preliminary data.</text>
</comment>
<keyword evidence="4" id="KW-0808">Transferase</keyword>
<evidence type="ECO:0000256" key="1">
    <source>
        <dbReference type="ARBA" id="ARBA00004606"/>
    </source>
</evidence>
<dbReference type="EMBL" id="QNGE01002664">
    <property type="protein sequence ID" value="KAA3675205.1"/>
    <property type="molecule type" value="Genomic_DNA"/>
</dbReference>
<evidence type="ECO:0000313" key="12">
    <source>
        <dbReference type="Proteomes" id="UP000324629"/>
    </source>
</evidence>
<name>A0A5J4NI19_9TREM</name>
<dbReference type="PANTHER" id="PTHR19297">
    <property type="entry name" value="GLYCOSYLTRANSFERASE 14 FAMILY MEMBER"/>
    <property type="match status" value="1"/>
</dbReference>
<evidence type="ECO:0000256" key="4">
    <source>
        <dbReference type="ARBA" id="ARBA00022679"/>
    </source>
</evidence>
<comment type="subcellular location">
    <subcellularLocation>
        <location evidence="1">Membrane</location>
        <topology evidence="1">Single-pass type II membrane protein</topology>
    </subcellularLocation>
</comment>
<evidence type="ECO:0000256" key="8">
    <source>
        <dbReference type="ARBA" id="ARBA00023136"/>
    </source>
</evidence>